<name>A0A3E1KTC9_9XANT</name>
<reference evidence="1 2" key="1">
    <citation type="submission" date="2018-08" db="EMBL/GenBank/DDBJ databases">
        <title>Genome sequencing of X. nasturtii WHRI 8984.</title>
        <authorList>
            <person name="Studholme D.J."/>
            <person name="Mchugh J."/>
            <person name="Vicente J."/>
        </authorList>
    </citation>
    <scope>NUCLEOTIDE SEQUENCE [LARGE SCALE GENOMIC DNA]</scope>
    <source>
        <strain evidence="1 2">WHRI 8984</strain>
    </source>
</reference>
<dbReference type="OrthoDB" id="6058446at2"/>
<proteinExistence type="predicted"/>
<dbReference type="AlphaFoldDB" id="A0A3E1KTC9"/>
<organism evidence="1 2">
    <name type="scientific">Xanthomonas nasturtii</name>
    <dbReference type="NCBI Taxonomy" id="1843581"/>
    <lineage>
        <taxon>Bacteria</taxon>
        <taxon>Pseudomonadati</taxon>
        <taxon>Pseudomonadota</taxon>
        <taxon>Gammaproteobacteria</taxon>
        <taxon>Lysobacterales</taxon>
        <taxon>Lysobacteraceae</taxon>
        <taxon>Xanthomonas</taxon>
    </lineage>
</organism>
<accession>A0A3E1KTC9</accession>
<evidence type="ECO:0000313" key="2">
    <source>
        <dbReference type="Proteomes" id="UP000259570"/>
    </source>
</evidence>
<evidence type="ECO:0000313" key="1">
    <source>
        <dbReference type="EMBL" id="RFF43003.1"/>
    </source>
</evidence>
<comment type="caution">
    <text evidence="1">The sequence shown here is derived from an EMBL/GenBank/DDBJ whole genome shotgun (WGS) entry which is preliminary data.</text>
</comment>
<protein>
    <submittedName>
        <fullName evidence="1">Uncharacterized protein</fullName>
    </submittedName>
</protein>
<sequence>MQTAASTAGTSGHAVAVEVEGARYPSARSAARALGLSSNTVVGRCHSPAFPDYVWLGATPGPRRRFDSFDERQIAKPLIEPERWPNDGGARRAPVMDPNFDPPQVVRQVGWLRCMCCRRFHFSEDVTRARMCLDCGGAGGLPVGTCPDGDT</sequence>
<dbReference type="Proteomes" id="UP000259570">
    <property type="component" value="Unassembled WGS sequence"/>
</dbReference>
<dbReference type="EMBL" id="QUZM01000001">
    <property type="protein sequence ID" value="RFF43003.1"/>
    <property type="molecule type" value="Genomic_DNA"/>
</dbReference>
<gene>
    <name evidence="1" type="ORF">DZD52_00455</name>
</gene>